<proteinExistence type="inferred from homology"/>
<evidence type="ECO:0000313" key="12">
    <source>
        <dbReference type="EMBL" id="KFV66126.1"/>
    </source>
</evidence>
<evidence type="ECO:0000256" key="3">
    <source>
        <dbReference type="ARBA" id="ARBA00022525"/>
    </source>
</evidence>
<organism evidence="12 13">
    <name type="scientific">Dryobates pubescens</name>
    <name type="common">Downy woodpecker</name>
    <name type="synonym">Picoides pubescens</name>
    <dbReference type="NCBI Taxonomy" id="118200"/>
    <lineage>
        <taxon>Eukaryota</taxon>
        <taxon>Metazoa</taxon>
        <taxon>Chordata</taxon>
        <taxon>Craniata</taxon>
        <taxon>Vertebrata</taxon>
        <taxon>Euteleostomi</taxon>
        <taxon>Archelosauria</taxon>
        <taxon>Archosauria</taxon>
        <taxon>Dinosauria</taxon>
        <taxon>Saurischia</taxon>
        <taxon>Theropoda</taxon>
        <taxon>Coelurosauria</taxon>
        <taxon>Aves</taxon>
        <taxon>Neognathae</taxon>
        <taxon>Neoaves</taxon>
        <taxon>Telluraves</taxon>
        <taxon>Coraciimorphae</taxon>
        <taxon>Piciformes</taxon>
        <taxon>Picidae</taxon>
        <taxon>Dryobates</taxon>
    </lineage>
</organism>
<evidence type="ECO:0000256" key="9">
    <source>
        <dbReference type="PROSITE-ProRule" id="PRU01172"/>
    </source>
</evidence>
<gene>
    <name evidence="12" type="ORF">N307_04829</name>
</gene>
<keyword evidence="3" id="KW-0964">Secreted</keyword>
<comment type="similarity">
    <text evidence="8 10">Belongs to the pentraxin family.</text>
</comment>
<evidence type="ECO:0000256" key="1">
    <source>
        <dbReference type="ARBA" id="ARBA00004613"/>
    </source>
</evidence>
<dbReference type="InterPro" id="IPR013320">
    <property type="entry name" value="ConA-like_dom_sf"/>
</dbReference>
<keyword evidence="4 10" id="KW-0479">Metal-binding</keyword>
<keyword evidence="2" id="KW-0011">Acute phase</keyword>
<evidence type="ECO:0000256" key="10">
    <source>
        <dbReference type="RuleBase" id="RU362112"/>
    </source>
</evidence>
<dbReference type="GO" id="GO:0046872">
    <property type="term" value="F:metal ion binding"/>
    <property type="evidence" value="ECO:0007669"/>
    <property type="project" value="UniProtKB-KW"/>
</dbReference>
<evidence type="ECO:0000256" key="6">
    <source>
        <dbReference type="ARBA" id="ARBA00022837"/>
    </source>
</evidence>
<keyword evidence="13" id="KW-1185">Reference proteome</keyword>
<dbReference type="FunFam" id="2.60.120.200:FF:000070">
    <property type="entry name" value="Serum amyloid P-component"/>
    <property type="match status" value="1"/>
</dbReference>
<dbReference type="Proteomes" id="UP000053875">
    <property type="component" value="Unassembled WGS sequence"/>
</dbReference>
<dbReference type="GO" id="GO:0005615">
    <property type="term" value="C:extracellular space"/>
    <property type="evidence" value="ECO:0007669"/>
    <property type="project" value="TreeGrafter"/>
</dbReference>
<keyword evidence="7" id="KW-1015">Disulfide bond</keyword>
<dbReference type="Gene3D" id="2.60.120.200">
    <property type="match status" value="1"/>
</dbReference>
<dbReference type="GO" id="GO:0045087">
    <property type="term" value="P:innate immune response"/>
    <property type="evidence" value="ECO:0007669"/>
    <property type="project" value="TreeGrafter"/>
</dbReference>
<dbReference type="PROSITE" id="PS00289">
    <property type="entry name" value="PTX_1"/>
    <property type="match status" value="1"/>
</dbReference>
<feature type="non-terminal residue" evidence="12">
    <location>
        <position position="199"/>
    </location>
</feature>
<dbReference type="InterPro" id="IPR051005">
    <property type="entry name" value="Pentraxin_domain"/>
</dbReference>
<dbReference type="InterPro" id="IPR030476">
    <property type="entry name" value="Pentaxin_CS"/>
</dbReference>
<feature type="non-terminal residue" evidence="12">
    <location>
        <position position="1"/>
    </location>
</feature>
<dbReference type="GO" id="GO:0001849">
    <property type="term" value="F:complement component C1q complex binding"/>
    <property type="evidence" value="ECO:0007669"/>
    <property type="project" value="TreeGrafter"/>
</dbReference>
<evidence type="ECO:0000256" key="8">
    <source>
        <dbReference type="ARBA" id="ARBA00038102"/>
    </source>
</evidence>
<comment type="subunit">
    <text evidence="10">Homopentamer. Pentaxin (or pentraxin) have a discoid arrangement of 5 non-covalently bound subunits.</text>
</comment>
<reference evidence="12 13" key="1">
    <citation type="submission" date="2014-04" db="EMBL/GenBank/DDBJ databases">
        <title>Genome evolution of avian class.</title>
        <authorList>
            <person name="Zhang G."/>
            <person name="Li C."/>
        </authorList>
    </citation>
    <scope>NUCLEOTIDE SEQUENCE [LARGE SCALE GENOMIC DNA]</scope>
    <source>
        <strain evidence="12">BGI_N307</strain>
    </source>
</reference>
<feature type="domain" description="Pentraxin (PTX)" evidence="11">
    <location>
        <begin position="3"/>
        <end position="199"/>
    </location>
</feature>
<dbReference type="PANTHER" id="PTHR45869">
    <property type="entry name" value="C-REACTIVE PROTEIN-RELATED"/>
    <property type="match status" value="1"/>
</dbReference>
<dbReference type="PANTHER" id="PTHR45869:SF7">
    <property type="entry name" value="C-REACTIVE PROTEIN"/>
    <property type="match status" value="1"/>
</dbReference>
<dbReference type="AlphaFoldDB" id="A0A093IHA6"/>
<dbReference type="InterPro" id="IPR001759">
    <property type="entry name" value="PTX_dom"/>
</dbReference>
<keyword evidence="6 10" id="KW-0106">Calcium</keyword>
<comment type="subcellular location">
    <subcellularLocation>
        <location evidence="1 10">Secreted</location>
    </subcellularLocation>
</comment>
<dbReference type="GO" id="GO:0006953">
    <property type="term" value="P:acute-phase response"/>
    <property type="evidence" value="ECO:0007669"/>
    <property type="project" value="UniProtKB-KW"/>
</dbReference>
<dbReference type="Pfam" id="PF00354">
    <property type="entry name" value="Pentaxin"/>
    <property type="match status" value="1"/>
</dbReference>
<evidence type="ECO:0000313" key="13">
    <source>
        <dbReference type="Proteomes" id="UP000053875"/>
    </source>
</evidence>
<evidence type="ECO:0000256" key="7">
    <source>
        <dbReference type="ARBA" id="ARBA00023157"/>
    </source>
</evidence>
<protein>
    <recommendedName>
        <fullName evidence="10">Pentraxin family member</fullName>
    </recommendedName>
</protein>
<dbReference type="PROSITE" id="PS51828">
    <property type="entry name" value="PTX_2"/>
    <property type="match status" value="1"/>
</dbReference>
<comment type="caution">
    <text evidence="9">Lacks conserved residue(s) required for the propagation of feature annotation.</text>
</comment>
<evidence type="ECO:0000259" key="11">
    <source>
        <dbReference type="PROSITE" id="PS51828"/>
    </source>
</evidence>
<dbReference type="SMART" id="SM00159">
    <property type="entry name" value="PTX"/>
    <property type="match status" value="1"/>
</dbReference>
<comment type="cofactor">
    <cofactor evidence="10">
        <name>Ca(2+)</name>
        <dbReference type="ChEBI" id="CHEBI:29108"/>
    </cofactor>
    <text evidence="10">Binds 2 calcium ions per subunit.</text>
</comment>
<evidence type="ECO:0000256" key="4">
    <source>
        <dbReference type="ARBA" id="ARBA00022723"/>
    </source>
</evidence>
<dbReference type="SUPFAM" id="SSF49899">
    <property type="entry name" value="Concanavalin A-like lectins/glucanases"/>
    <property type="match status" value="1"/>
</dbReference>
<dbReference type="EMBL" id="KL215677">
    <property type="protein sequence ID" value="KFV66126.1"/>
    <property type="molecule type" value="Genomic_DNA"/>
</dbReference>
<evidence type="ECO:0000256" key="2">
    <source>
        <dbReference type="ARBA" id="ARBA00022486"/>
    </source>
</evidence>
<name>A0A093IHA6_DRYPU</name>
<dbReference type="PRINTS" id="PR00895">
    <property type="entry name" value="PENTAXIN"/>
</dbReference>
<keyword evidence="5" id="KW-0732">Signal</keyword>
<accession>A0A093IHA6</accession>
<evidence type="ECO:0000256" key="5">
    <source>
        <dbReference type="ARBA" id="ARBA00022729"/>
    </source>
</evidence>
<sequence>DLVHKVFVFPQETKDSHVLLRAQPGQPLQTLTLCLRSYSDLARPHGLFSYATRAQANEVLLFKPKPSAYEFHIGGKFVIFTIPLGAAPSQQHVCASWESATGIVQFWLDGRAWPRKGLQKGYRVGAEAAIVLGQDQDSFGGSFDAKQSFVGEISSVYLWDVVLSASAVKAAMEDTPYEAPIFGWRNFPYRAVGEVWLKP</sequence>